<dbReference type="SUPFAM" id="SSF55785">
    <property type="entry name" value="PYP-like sensor domain (PAS domain)"/>
    <property type="match status" value="1"/>
</dbReference>
<reference evidence="3 4" key="1">
    <citation type="submission" date="2015-06" db="EMBL/GenBank/DDBJ databases">
        <title>Draft genome sequence of an Alphaproteobacteria species associated to the Mediterranean sponge Oscarella lobularis.</title>
        <authorList>
            <person name="Jourda C."/>
            <person name="Santini S."/>
            <person name="Claverie J.-M."/>
        </authorList>
    </citation>
    <scope>NUCLEOTIDE SEQUENCE [LARGE SCALE GENOMIC DNA]</scope>
    <source>
        <strain evidence="3">IGS</strain>
    </source>
</reference>
<gene>
    <name evidence="3" type="ORF">AIOL_000788</name>
</gene>
<dbReference type="EMBL" id="LFTY01000001">
    <property type="protein sequence ID" value="KMW60624.1"/>
    <property type="molecule type" value="Genomic_DNA"/>
</dbReference>
<dbReference type="SMART" id="SM00091">
    <property type="entry name" value="PAS"/>
    <property type="match status" value="2"/>
</dbReference>
<dbReference type="RefSeq" id="WP_049641681.1">
    <property type="nucleotide sequence ID" value="NZ_LFTY01000001.1"/>
</dbReference>
<evidence type="ECO:0000313" key="3">
    <source>
        <dbReference type="EMBL" id="KMW60624.1"/>
    </source>
</evidence>
<feature type="domain" description="PAS" evidence="2">
    <location>
        <begin position="154"/>
        <end position="222"/>
    </location>
</feature>
<evidence type="ECO:0000256" key="1">
    <source>
        <dbReference type="SAM" id="MobiDB-lite"/>
    </source>
</evidence>
<evidence type="ECO:0000313" key="4">
    <source>
        <dbReference type="Proteomes" id="UP000037178"/>
    </source>
</evidence>
<dbReference type="InterPro" id="IPR000014">
    <property type="entry name" value="PAS"/>
</dbReference>
<feature type="region of interest" description="Disordered" evidence="1">
    <location>
        <begin position="504"/>
        <end position="527"/>
    </location>
</feature>
<dbReference type="InterPro" id="IPR035965">
    <property type="entry name" value="PAS-like_dom_sf"/>
</dbReference>
<name>A0A0J9EG36_9RHOB</name>
<dbReference type="OrthoDB" id="9797304at2"/>
<comment type="caution">
    <text evidence="3">The sequence shown here is derived from an EMBL/GenBank/DDBJ whole genome shotgun (WGS) entry which is preliminary data.</text>
</comment>
<dbReference type="AlphaFoldDB" id="A0A0J9EG36"/>
<keyword evidence="4" id="KW-1185">Reference proteome</keyword>
<proteinExistence type="predicted"/>
<dbReference type="Pfam" id="PF12860">
    <property type="entry name" value="PAS_7"/>
    <property type="match status" value="1"/>
</dbReference>
<feature type="domain" description="PAS" evidence="2">
    <location>
        <begin position="266"/>
        <end position="333"/>
    </location>
</feature>
<protein>
    <submittedName>
        <fullName evidence="3">Sensor</fullName>
    </submittedName>
</protein>
<accession>A0A0J9EG36</accession>
<sequence length="527" mass="58471">MWFELQSFQNTAVLLALALAVAWAALALHARLTSRAGKASAQVTPNEVAFLFDGAELVDCTPAARRLIDITDGADSDLVKLARFLAPRFPNLLDRIACPGAEGPEALTSTDGMSRLQIKCAAGRLHLTLADATDSVRFYTPDRHSVAALFEELKMHRAMANNLTFPLWRQTPDGQITWTNEEYRRLSALLGAADAPGMPPTQLFSDPPQTNGDARQVQRVKLALPHEAEPRWFEYQVNWVADDILVAAVPMDRVVRAEHSLHGFVQTLTQTFAHLNVGLAIFNRSRELVIFNPALNELMDLSPEFLVARPTLTQVFDRLRETRMVPEQKDYRSWRDTLSELEAAAADNHYTDTWSLIDGRTLRVTGRPHPEGAVAFLFQDISGEIALERDFRTELLMQSAVIDGVDEAIAVFDTAGVLALSNAAYDHLWFEPDPSSPGLNIVDATRHWQAKCLPTPVWGDARDFAAAISDRANWSADIRLQDGRMLACRFDALPGGHTLVGFRPKSDAKDNKAMRRKEPAITGRMSA</sequence>
<organism evidence="3 4">
    <name type="scientific">Candidatus Rhodobacter oscarellae</name>
    <dbReference type="NCBI Taxonomy" id="1675527"/>
    <lineage>
        <taxon>Bacteria</taxon>
        <taxon>Pseudomonadati</taxon>
        <taxon>Pseudomonadota</taxon>
        <taxon>Alphaproteobacteria</taxon>
        <taxon>Rhodobacterales</taxon>
        <taxon>Rhodobacter group</taxon>
        <taxon>Rhodobacter</taxon>
    </lineage>
</organism>
<dbReference type="PATRIC" id="fig|1675527.3.peg.845"/>
<dbReference type="STRING" id="1675527.AIOL_000788"/>
<feature type="compositionally biased region" description="Basic and acidic residues" evidence="1">
    <location>
        <begin position="504"/>
        <end position="519"/>
    </location>
</feature>
<dbReference type="Proteomes" id="UP000037178">
    <property type="component" value="Unassembled WGS sequence"/>
</dbReference>
<evidence type="ECO:0000259" key="2">
    <source>
        <dbReference type="SMART" id="SM00091"/>
    </source>
</evidence>